<evidence type="ECO:0000256" key="5">
    <source>
        <dbReference type="ARBA" id="ARBA00022632"/>
    </source>
</evidence>
<evidence type="ECO:0000256" key="9">
    <source>
        <dbReference type="ARBA" id="ARBA00023015"/>
    </source>
</evidence>
<keyword evidence="3 16" id="KW-1048">Host nucleus</keyword>
<keyword evidence="5 16" id="KW-1090">Inhibition of host innate immune response by virus</keyword>
<keyword evidence="4 16" id="KW-0945">Host-virus interaction</keyword>
<evidence type="ECO:0000256" key="1">
    <source>
        <dbReference type="ARBA" id="ARBA00006346"/>
    </source>
</evidence>
<reference evidence="18" key="1">
    <citation type="journal article" date="2018" name="Nat. Med.">
        <title>Expanded skin virome in DOCK8-deficient patients.</title>
        <authorList>
            <consortium name="NISC Comparative Sequencing Program"/>
            <person name="Tirosh O."/>
            <person name="Conlan S."/>
            <person name="Deming C."/>
            <person name="Lee-Lin S.Q."/>
            <person name="Huang X."/>
            <person name="Su H.C."/>
            <person name="Freeman A.F."/>
            <person name="Segre J.A."/>
            <person name="Kong H.H."/>
        </authorList>
    </citation>
    <scope>NUCLEOTIDE SEQUENCE</scope>
    <source>
        <strain evidence="18">HPV-mSK_015</strain>
    </source>
</reference>
<protein>
    <recommendedName>
        <fullName evidence="16 17">Protein E6</fullName>
    </recommendedName>
</protein>
<dbReference type="EMBL" id="MH777163">
    <property type="protein sequence ID" value="AYA93443.1"/>
    <property type="molecule type" value="Genomic_DNA"/>
</dbReference>
<dbReference type="Gene3D" id="3.30.240.40">
    <property type="entry name" value="E6 early regulatory protein"/>
    <property type="match status" value="2"/>
</dbReference>
<dbReference type="GO" id="GO:0030430">
    <property type="term" value="C:host cell cytoplasm"/>
    <property type="evidence" value="ECO:0007669"/>
    <property type="project" value="UniProtKB-SubCell"/>
</dbReference>
<keyword evidence="12 16" id="KW-0804">Transcription</keyword>
<dbReference type="GO" id="GO:0052150">
    <property type="term" value="P:symbiont-mediated perturbation of host apoptosis"/>
    <property type="evidence" value="ECO:0007669"/>
    <property type="project" value="UniProtKB-KW"/>
</dbReference>
<dbReference type="InterPro" id="IPR001334">
    <property type="entry name" value="E6"/>
</dbReference>
<keyword evidence="7 16" id="KW-0863">Zinc-finger</keyword>
<proteinExistence type="inferred from homology"/>
<evidence type="ECO:0000256" key="3">
    <source>
        <dbReference type="ARBA" id="ARBA00022562"/>
    </source>
</evidence>
<feature type="zinc finger region" evidence="16">
    <location>
        <begin position="100"/>
        <end position="136"/>
    </location>
</feature>
<comment type="subcellular location">
    <subcellularLocation>
        <location evidence="16 17">Host cytoplasm</location>
    </subcellularLocation>
    <subcellularLocation>
        <location evidence="16 17">Host nucleus</location>
    </subcellularLocation>
</comment>
<keyword evidence="10 16" id="KW-0238">DNA-binding</keyword>
<evidence type="ECO:0000256" key="14">
    <source>
        <dbReference type="ARBA" id="ARBA00023280"/>
    </source>
</evidence>
<dbReference type="InterPro" id="IPR038575">
    <property type="entry name" value="E6_sf"/>
</dbReference>
<accession>A0A385PKA3</accession>
<comment type="caution">
    <text evidence="16">Lacks conserved residue(s) required for the propagation of feature annotation.</text>
</comment>
<evidence type="ECO:0000256" key="6">
    <source>
        <dbReference type="ARBA" id="ARBA00022723"/>
    </source>
</evidence>
<comment type="function">
    <text evidence="16">Plays a major role in the induction and maintenance of cellular transformation. E6 associates with host UBE3A/E6-AP ubiquitin-protein ligase and modulates its activity. Protects host keratinocytes from apoptosis by mediating the degradation of host BAK1. May also inhibit host immune response.</text>
</comment>
<dbReference type="Pfam" id="PF00518">
    <property type="entry name" value="E6"/>
    <property type="match status" value="1"/>
</dbReference>
<evidence type="ECO:0000256" key="16">
    <source>
        <dbReference type="HAMAP-Rule" id="MF_04006"/>
    </source>
</evidence>
<evidence type="ECO:0000256" key="15">
    <source>
        <dbReference type="ARBA" id="ARBA00023323"/>
    </source>
</evidence>
<keyword evidence="9 16" id="KW-0805">Transcription regulation</keyword>
<sequence>MESYFPRSLDEYCSFYQIAFFDLRMRCIFCNFYTSLQDLAVFYSKKLNIVWRSNIPFVCCVKCTLHSALVERQKFSQCVVQICNLDALVKKPLKEISIRCLLCYALLDDDEKRDALARNADAVLVRGYWRAECRNCLIRE</sequence>
<keyword evidence="8 16" id="KW-0862">Zinc</keyword>
<evidence type="ECO:0000256" key="17">
    <source>
        <dbReference type="RuleBase" id="RU363123"/>
    </source>
</evidence>
<keyword evidence="6 16" id="KW-0479">Metal-binding</keyword>
<evidence type="ECO:0000256" key="12">
    <source>
        <dbReference type="ARBA" id="ARBA00023163"/>
    </source>
</evidence>
<keyword evidence="2 16" id="KW-0244">Early protein</keyword>
<evidence type="ECO:0000256" key="7">
    <source>
        <dbReference type="ARBA" id="ARBA00022771"/>
    </source>
</evidence>
<keyword evidence="11 16" id="KW-0010">Activator</keyword>
<dbReference type="GO" id="GO:0003677">
    <property type="term" value="F:DNA binding"/>
    <property type="evidence" value="ECO:0007669"/>
    <property type="project" value="UniProtKB-UniRule"/>
</dbReference>
<dbReference type="GO" id="GO:0042025">
    <property type="term" value="C:host cell nucleus"/>
    <property type="evidence" value="ECO:0007669"/>
    <property type="project" value="UniProtKB-SubCell"/>
</dbReference>
<dbReference type="GO" id="GO:0006351">
    <property type="term" value="P:DNA-templated transcription"/>
    <property type="evidence" value="ECO:0007669"/>
    <property type="project" value="UniProtKB-UniRule"/>
</dbReference>
<comment type="similarity">
    <text evidence="1 16 17">Belongs to the papillomaviridae E6 protein family.</text>
</comment>
<comment type="subunit">
    <text evidence="16">Forms homodimers. Interacts with ubiquitin-protein ligase UBE3A/E6-AP; this interaction stimulates UBE3A ubiquitin activity. Interacts with host BAK1.</text>
</comment>
<dbReference type="GO" id="GO:0052170">
    <property type="term" value="P:symbiont-mediated suppression of host innate immune response"/>
    <property type="evidence" value="ECO:0007669"/>
    <property type="project" value="UniProtKB-KW"/>
</dbReference>
<dbReference type="HAMAP" id="MF_04006">
    <property type="entry name" value="HPV_E6"/>
    <property type="match status" value="1"/>
</dbReference>
<dbReference type="GO" id="GO:0008270">
    <property type="term" value="F:zinc ion binding"/>
    <property type="evidence" value="ECO:0007669"/>
    <property type="project" value="UniProtKB-KW"/>
</dbReference>
<gene>
    <name evidence="16" type="primary">E6</name>
</gene>
<feature type="zinc finger region" evidence="16">
    <location>
        <begin position="27"/>
        <end position="63"/>
    </location>
</feature>
<evidence type="ECO:0000256" key="13">
    <source>
        <dbReference type="ARBA" id="ARBA00023200"/>
    </source>
</evidence>
<evidence type="ECO:0000256" key="10">
    <source>
        <dbReference type="ARBA" id="ARBA00023125"/>
    </source>
</evidence>
<evidence type="ECO:0000256" key="8">
    <source>
        <dbReference type="ARBA" id="ARBA00022833"/>
    </source>
</evidence>
<evidence type="ECO:0000313" key="18">
    <source>
        <dbReference type="EMBL" id="AYA93443.1"/>
    </source>
</evidence>
<organism evidence="18">
    <name type="scientific">Human papillomavirus</name>
    <dbReference type="NCBI Taxonomy" id="10566"/>
    <lineage>
        <taxon>Viruses</taxon>
        <taxon>Monodnaviria</taxon>
        <taxon>Shotokuvirae</taxon>
        <taxon>Cossaviricota</taxon>
        <taxon>Papovaviricetes</taxon>
        <taxon>Zurhausenvirales</taxon>
        <taxon>Papillomaviridae</taxon>
    </lineage>
</organism>
<dbReference type="GO" id="GO:0006355">
    <property type="term" value="P:regulation of DNA-templated transcription"/>
    <property type="evidence" value="ECO:0007669"/>
    <property type="project" value="UniProtKB-UniRule"/>
</dbReference>
<dbReference type="GO" id="GO:0039648">
    <property type="term" value="P:symbiont-mediated perturbation of host ubiquitin-like protein modification"/>
    <property type="evidence" value="ECO:0007669"/>
    <property type="project" value="UniProtKB-UniRule"/>
</dbReference>
<evidence type="ECO:0000256" key="11">
    <source>
        <dbReference type="ARBA" id="ARBA00023159"/>
    </source>
</evidence>
<keyword evidence="13 16" id="KW-1035">Host cytoplasm</keyword>
<keyword evidence="15 16" id="KW-1119">Modulation of host cell apoptosis by virus</keyword>
<keyword evidence="14 16" id="KW-0899">Viral immunoevasion</keyword>
<dbReference type="SUPFAM" id="SSF161229">
    <property type="entry name" value="E6 C-terminal domain-like"/>
    <property type="match status" value="2"/>
</dbReference>
<dbReference type="GO" id="GO:0039502">
    <property type="term" value="P:symbiont-mediated suppression of host type I interferon-mediated signaling pathway"/>
    <property type="evidence" value="ECO:0007669"/>
    <property type="project" value="UniProtKB-UniRule"/>
</dbReference>
<name>A0A385PKA3_9PAPI</name>
<evidence type="ECO:0000256" key="2">
    <source>
        <dbReference type="ARBA" id="ARBA00022518"/>
    </source>
</evidence>
<evidence type="ECO:0000256" key="4">
    <source>
        <dbReference type="ARBA" id="ARBA00022581"/>
    </source>
</evidence>